<feature type="domain" description="HTH myb-type" evidence="9">
    <location>
        <begin position="12"/>
        <end position="86"/>
    </location>
</feature>
<keyword evidence="2" id="KW-0677">Repeat</keyword>
<dbReference type="Pfam" id="PF00249">
    <property type="entry name" value="Myb_DNA-binding"/>
    <property type="match status" value="2"/>
</dbReference>
<comment type="caution">
    <text evidence="10">The sequence shown here is derived from an EMBL/GenBank/DDBJ whole genome shotgun (WGS) entry which is preliminary data.</text>
</comment>
<dbReference type="PROSITE" id="PS51294">
    <property type="entry name" value="HTH_MYB"/>
    <property type="match status" value="2"/>
</dbReference>
<evidence type="ECO:0000259" key="8">
    <source>
        <dbReference type="PROSITE" id="PS50090"/>
    </source>
</evidence>
<name>A0A811RVA9_9POAL</name>
<feature type="domain" description="Myb-like" evidence="8">
    <location>
        <begin position="87"/>
        <end position="137"/>
    </location>
</feature>
<evidence type="ECO:0000313" key="11">
    <source>
        <dbReference type="Proteomes" id="UP000604825"/>
    </source>
</evidence>
<dbReference type="FunFam" id="1.10.10.60:FF:000268">
    <property type="entry name" value="Transcription factor MYB86"/>
    <property type="match status" value="1"/>
</dbReference>
<dbReference type="InterPro" id="IPR001005">
    <property type="entry name" value="SANT/Myb"/>
</dbReference>
<accession>A0A811RVA9</accession>
<sequence length="340" mass="36897">MGRLSCGGGGVQPKLRKGLWSPEEDEKLYNHIIRHGVGCWSCVPKLAGKQHEPYTLSLLYPSVCRRRLPCLQRCGKSCRLRWMNYLRPDLKRGSFSQQEEDLIVALHEILGNRWSQIASHLPGRTDNEIKNFWNSCLKKKLRQRGIDPATHKPIAAGAAAEAGAALPDARDHDRKPGGAAAAAADADGLAQSKQQQPAAAVFDPFPVTDFGFDLGVAAFYAGPYDADGKASSDAGFVADYSSVLDVSENLGYGESFSNISNWNCGAEMSNAVLDSEVLHWASGGAAAKPEPYTELEQQQHSGGYGGGGQAVDDDALEHKFLLPCGQEQSLAHFDFNLEYF</sequence>
<comment type="subcellular location">
    <subcellularLocation>
        <location evidence="1">Nucleus</location>
    </subcellularLocation>
</comment>
<dbReference type="OrthoDB" id="2143914at2759"/>
<evidence type="ECO:0000256" key="1">
    <source>
        <dbReference type="ARBA" id="ARBA00004123"/>
    </source>
</evidence>
<evidence type="ECO:0000256" key="3">
    <source>
        <dbReference type="ARBA" id="ARBA00023015"/>
    </source>
</evidence>
<dbReference type="FunFam" id="1.10.10.60:FF:000158">
    <property type="entry name" value="MYB transcription factor"/>
    <property type="match status" value="1"/>
</dbReference>
<keyword evidence="11" id="KW-1185">Reference proteome</keyword>
<dbReference type="EMBL" id="CAJGYO010000017">
    <property type="protein sequence ID" value="CAD6333111.1"/>
    <property type="molecule type" value="Genomic_DNA"/>
</dbReference>
<reference evidence="10" key="1">
    <citation type="submission" date="2020-10" db="EMBL/GenBank/DDBJ databases">
        <authorList>
            <person name="Han B."/>
            <person name="Lu T."/>
            <person name="Zhao Q."/>
            <person name="Huang X."/>
            <person name="Zhao Y."/>
        </authorList>
    </citation>
    <scope>NUCLEOTIDE SEQUENCE</scope>
</reference>
<dbReference type="PROSITE" id="PS50090">
    <property type="entry name" value="MYB_LIKE"/>
    <property type="match status" value="2"/>
</dbReference>
<dbReference type="Proteomes" id="UP000604825">
    <property type="component" value="Unassembled WGS sequence"/>
</dbReference>
<dbReference type="GO" id="GO:0005634">
    <property type="term" value="C:nucleus"/>
    <property type="evidence" value="ECO:0007669"/>
    <property type="project" value="UniProtKB-SubCell"/>
</dbReference>
<dbReference type="InterPro" id="IPR051953">
    <property type="entry name" value="Plant_SW-associated_TFs"/>
</dbReference>
<feature type="domain" description="HTH myb-type" evidence="9">
    <location>
        <begin position="87"/>
        <end position="141"/>
    </location>
</feature>
<dbReference type="CDD" id="cd00167">
    <property type="entry name" value="SANT"/>
    <property type="match status" value="2"/>
</dbReference>
<dbReference type="InterPro" id="IPR009057">
    <property type="entry name" value="Homeodomain-like_sf"/>
</dbReference>
<evidence type="ECO:0000256" key="7">
    <source>
        <dbReference type="SAM" id="MobiDB-lite"/>
    </source>
</evidence>
<protein>
    <submittedName>
        <fullName evidence="10">Uncharacterized protein</fullName>
    </submittedName>
</protein>
<dbReference type="GO" id="GO:0003677">
    <property type="term" value="F:DNA binding"/>
    <property type="evidence" value="ECO:0007669"/>
    <property type="project" value="UniProtKB-KW"/>
</dbReference>
<keyword evidence="6" id="KW-0539">Nucleus</keyword>
<keyword evidence="5" id="KW-0804">Transcription</keyword>
<evidence type="ECO:0000256" key="4">
    <source>
        <dbReference type="ARBA" id="ARBA00023125"/>
    </source>
</evidence>
<gene>
    <name evidence="10" type="ORF">NCGR_LOCUS57209</name>
</gene>
<feature type="region of interest" description="Disordered" evidence="7">
    <location>
        <begin position="162"/>
        <end position="190"/>
    </location>
</feature>
<dbReference type="AlphaFoldDB" id="A0A811RVA9"/>
<dbReference type="PANTHER" id="PTHR47997:SF79">
    <property type="entry name" value="MYB-RELATED PROTEIN"/>
    <property type="match status" value="1"/>
</dbReference>
<organism evidence="10 11">
    <name type="scientific">Miscanthus lutarioriparius</name>
    <dbReference type="NCBI Taxonomy" id="422564"/>
    <lineage>
        <taxon>Eukaryota</taxon>
        <taxon>Viridiplantae</taxon>
        <taxon>Streptophyta</taxon>
        <taxon>Embryophyta</taxon>
        <taxon>Tracheophyta</taxon>
        <taxon>Spermatophyta</taxon>
        <taxon>Magnoliopsida</taxon>
        <taxon>Liliopsida</taxon>
        <taxon>Poales</taxon>
        <taxon>Poaceae</taxon>
        <taxon>PACMAD clade</taxon>
        <taxon>Panicoideae</taxon>
        <taxon>Andropogonodae</taxon>
        <taxon>Andropogoneae</taxon>
        <taxon>Saccharinae</taxon>
        <taxon>Miscanthus</taxon>
    </lineage>
</organism>
<evidence type="ECO:0000256" key="6">
    <source>
        <dbReference type="ARBA" id="ARBA00023242"/>
    </source>
</evidence>
<dbReference type="Gene3D" id="1.10.10.60">
    <property type="entry name" value="Homeodomain-like"/>
    <property type="match status" value="2"/>
</dbReference>
<evidence type="ECO:0000256" key="2">
    <source>
        <dbReference type="ARBA" id="ARBA00022737"/>
    </source>
</evidence>
<dbReference type="PANTHER" id="PTHR47997">
    <property type="entry name" value="MYB DOMAIN PROTEIN 55"/>
    <property type="match status" value="1"/>
</dbReference>
<keyword evidence="3" id="KW-0805">Transcription regulation</keyword>
<evidence type="ECO:0000259" key="9">
    <source>
        <dbReference type="PROSITE" id="PS51294"/>
    </source>
</evidence>
<feature type="compositionally biased region" description="Low complexity" evidence="7">
    <location>
        <begin position="177"/>
        <end position="190"/>
    </location>
</feature>
<feature type="domain" description="Myb-like" evidence="8">
    <location>
        <begin position="12"/>
        <end position="86"/>
    </location>
</feature>
<evidence type="ECO:0000313" key="10">
    <source>
        <dbReference type="EMBL" id="CAD6333111.1"/>
    </source>
</evidence>
<dbReference type="InterPro" id="IPR017930">
    <property type="entry name" value="Myb_dom"/>
</dbReference>
<evidence type="ECO:0000256" key="5">
    <source>
        <dbReference type="ARBA" id="ARBA00023163"/>
    </source>
</evidence>
<proteinExistence type="predicted"/>
<keyword evidence="4" id="KW-0238">DNA-binding</keyword>
<dbReference type="SMART" id="SM00717">
    <property type="entry name" value="SANT"/>
    <property type="match status" value="2"/>
</dbReference>
<dbReference type="SUPFAM" id="SSF46689">
    <property type="entry name" value="Homeodomain-like"/>
    <property type="match status" value="1"/>
</dbReference>